<evidence type="ECO:0000256" key="4">
    <source>
        <dbReference type="ARBA" id="ARBA00022679"/>
    </source>
</evidence>
<dbReference type="RefSeq" id="WP_066339672.1">
    <property type="nucleotide sequence ID" value="NZ_CP016503.1"/>
</dbReference>
<keyword evidence="6" id="KW-0902">Two-component regulatory system</keyword>
<dbReference type="PANTHER" id="PTHR45453">
    <property type="entry name" value="PHOSPHATE REGULON SENSOR PROTEIN PHOR"/>
    <property type="match status" value="1"/>
</dbReference>
<keyword evidence="5" id="KW-0418">Kinase</keyword>
<dbReference type="Pfam" id="PF02518">
    <property type="entry name" value="HATPase_c"/>
    <property type="match status" value="1"/>
</dbReference>
<keyword evidence="7" id="KW-0812">Transmembrane</keyword>
<dbReference type="EMBL" id="CP016503">
    <property type="protein sequence ID" value="ANV97888.1"/>
    <property type="molecule type" value="Genomic_DNA"/>
</dbReference>
<evidence type="ECO:0000256" key="2">
    <source>
        <dbReference type="ARBA" id="ARBA00012438"/>
    </source>
</evidence>
<accession>A0A1B1U556</accession>
<dbReference type="PANTHER" id="PTHR45453:SF1">
    <property type="entry name" value="PHOSPHATE REGULON SENSOR PROTEIN PHOR"/>
    <property type="match status" value="1"/>
</dbReference>
<sequence length="410" mass="46648">MSEAKKTTFSILALYILSNTFFLCVLFSVWYFGELNTLKTRSFHDVENLGKKLIYIAAKRGKYRAYTRSLEGQKALLQSVSLEAGFLVSVFDVNGTLLYSNMKINPKAVPLENGIYIIDNHAILTSFGRPNFERKLHHRNEDKYRIIIDGGDIATPLWQLRVKVWGLFCLLVVMMSIVGFFLVRLALKPLHQKIQDLDLFIKDSTHEINTPVSILQMSVSGIDVNQLNDKDKKRFSSILIAAKTLESIYDSLIYTTFGQIQNQSTQIPMQQLITERLEFFEILFAQKNISISSQLAPLSLDANPKSITLVLDNLLSNAYKYTPKNGLVQIALRQEGKQAILTIQDNGYGIKEENLPYIFHRFQRFDRSKGGFGLGLNIIKQICDEFHIHISCTSQVGQGSVFTLTWDLRS</sequence>
<dbReference type="SMART" id="SM00387">
    <property type="entry name" value="HATPase_c"/>
    <property type="match status" value="1"/>
</dbReference>
<dbReference type="InterPro" id="IPR003661">
    <property type="entry name" value="HisK_dim/P_dom"/>
</dbReference>
<dbReference type="KEGG" id="het:BBW65_03325"/>
<evidence type="ECO:0000259" key="8">
    <source>
        <dbReference type="PROSITE" id="PS50109"/>
    </source>
</evidence>
<organism evidence="9 10">
    <name type="scientific">Helicobacter enhydrae</name>
    <dbReference type="NCBI Taxonomy" id="222136"/>
    <lineage>
        <taxon>Bacteria</taxon>
        <taxon>Pseudomonadati</taxon>
        <taxon>Campylobacterota</taxon>
        <taxon>Epsilonproteobacteria</taxon>
        <taxon>Campylobacterales</taxon>
        <taxon>Helicobacteraceae</taxon>
        <taxon>Helicobacter</taxon>
    </lineage>
</organism>
<keyword evidence="10" id="KW-1185">Reference proteome</keyword>
<evidence type="ECO:0000256" key="3">
    <source>
        <dbReference type="ARBA" id="ARBA00022553"/>
    </source>
</evidence>
<dbReference type="InterPro" id="IPR005467">
    <property type="entry name" value="His_kinase_dom"/>
</dbReference>
<dbReference type="EC" id="2.7.13.3" evidence="2"/>
<protein>
    <recommendedName>
        <fullName evidence="2">histidine kinase</fullName>
        <ecNumber evidence="2">2.7.13.3</ecNumber>
    </recommendedName>
</protein>
<evidence type="ECO:0000256" key="7">
    <source>
        <dbReference type="SAM" id="Phobius"/>
    </source>
</evidence>
<dbReference type="PRINTS" id="PR00344">
    <property type="entry name" value="BCTRLSENSOR"/>
</dbReference>
<evidence type="ECO:0000256" key="5">
    <source>
        <dbReference type="ARBA" id="ARBA00022777"/>
    </source>
</evidence>
<dbReference type="InterPro" id="IPR036097">
    <property type="entry name" value="HisK_dim/P_sf"/>
</dbReference>
<dbReference type="GO" id="GO:0000155">
    <property type="term" value="F:phosphorelay sensor kinase activity"/>
    <property type="evidence" value="ECO:0007669"/>
    <property type="project" value="InterPro"/>
</dbReference>
<dbReference type="GO" id="GO:0004721">
    <property type="term" value="F:phosphoprotein phosphatase activity"/>
    <property type="evidence" value="ECO:0007669"/>
    <property type="project" value="TreeGrafter"/>
</dbReference>
<dbReference type="CDD" id="cd00082">
    <property type="entry name" value="HisKA"/>
    <property type="match status" value="1"/>
</dbReference>
<name>A0A1B1U556_9HELI</name>
<feature type="transmembrane region" description="Helical" evidence="7">
    <location>
        <begin position="164"/>
        <end position="187"/>
    </location>
</feature>
<dbReference type="STRING" id="222136.BBW65_03325"/>
<comment type="catalytic activity">
    <reaction evidence="1">
        <text>ATP + protein L-histidine = ADP + protein N-phospho-L-histidine.</text>
        <dbReference type="EC" id="2.7.13.3"/>
    </reaction>
</comment>
<evidence type="ECO:0000313" key="10">
    <source>
        <dbReference type="Proteomes" id="UP000092884"/>
    </source>
</evidence>
<evidence type="ECO:0000313" key="9">
    <source>
        <dbReference type="EMBL" id="ANV97888.1"/>
    </source>
</evidence>
<keyword evidence="3" id="KW-0597">Phosphoprotein</keyword>
<dbReference type="InterPro" id="IPR036890">
    <property type="entry name" value="HATPase_C_sf"/>
</dbReference>
<dbReference type="InterPro" id="IPR050351">
    <property type="entry name" value="BphY/WalK/GraS-like"/>
</dbReference>
<gene>
    <name evidence="9" type="ORF">BBW65_03325</name>
</gene>
<dbReference type="FunFam" id="3.30.565.10:FF:000006">
    <property type="entry name" value="Sensor histidine kinase WalK"/>
    <property type="match status" value="1"/>
</dbReference>
<dbReference type="PROSITE" id="PS50109">
    <property type="entry name" value="HIS_KIN"/>
    <property type="match status" value="1"/>
</dbReference>
<feature type="domain" description="Histidine kinase" evidence="8">
    <location>
        <begin position="203"/>
        <end position="410"/>
    </location>
</feature>
<dbReference type="GO" id="GO:0016036">
    <property type="term" value="P:cellular response to phosphate starvation"/>
    <property type="evidence" value="ECO:0007669"/>
    <property type="project" value="TreeGrafter"/>
</dbReference>
<dbReference type="Gene3D" id="3.30.565.10">
    <property type="entry name" value="Histidine kinase-like ATPase, C-terminal domain"/>
    <property type="match status" value="1"/>
</dbReference>
<dbReference type="AlphaFoldDB" id="A0A1B1U556"/>
<evidence type="ECO:0000256" key="1">
    <source>
        <dbReference type="ARBA" id="ARBA00000085"/>
    </source>
</evidence>
<feature type="transmembrane region" description="Helical" evidence="7">
    <location>
        <begin position="12"/>
        <end position="33"/>
    </location>
</feature>
<dbReference type="SUPFAM" id="SSF47384">
    <property type="entry name" value="Homodimeric domain of signal transducing histidine kinase"/>
    <property type="match status" value="1"/>
</dbReference>
<dbReference type="InterPro" id="IPR003594">
    <property type="entry name" value="HATPase_dom"/>
</dbReference>
<proteinExistence type="predicted"/>
<dbReference type="SUPFAM" id="SSF55874">
    <property type="entry name" value="ATPase domain of HSP90 chaperone/DNA topoisomerase II/histidine kinase"/>
    <property type="match status" value="1"/>
</dbReference>
<dbReference type="InterPro" id="IPR004358">
    <property type="entry name" value="Sig_transdc_His_kin-like_C"/>
</dbReference>
<evidence type="ECO:0000256" key="6">
    <source>
        <dbReference type="ARBA" id="ARBA00023012"/>
    </source>
</evidence>
<dbReference type="GO" id="GO:0005886">
    <property type="term" value="C:plasma membrane"/>
    <property type="evidence" value="ECO:0007669"/>
    <property type="project" value="TreeGrafter"/>
</dbReference>
<keyword evidence="7" id="KW-1133">Transmembrane helix</keyword>
<reference evidence="10" key="1">
    <citation type="submission" date="2016-07" db="EMBL/GenBank/DDBJ databases">
        <authorList>
            <person name="Florea S."/>
            <person name="Webb J.S."/>
            <person name="Jaromczyk J."/>
            <person name="Schardl C.L."/>
        </authorList>
    </citation>
    <scope>NUCLEOTIDE SEQUENCE [LARGE SCALE GENOMIC DNA]</scope>
    <source>
        <strain evidence="10">MIT 01-6242</strain>
    </source>
</reference>
<dbReference type="Proteomes" id="UP000092884">
    <property type="component" value="Chromosome"/>
</dbReference>
<keyword evidence="7" id="KW-0472">Membrane</keyword>
<keyword evidence="4" id="KW-0808">Transferase</keyword>